<feature type="compositionally biased region" description="Basic and acidic residues" evidence="1">
    <location>
        <begin position="1"/>
        <end position="10"/>
    </location>
</feature>
<evidence type="ECO:0000313" key="2">
    <source>
        <dbReference type="EMBL" id="MBW80685.1"/>
    </source>
</evidence>
<organism evidence="2">
    <name type="scientific">Rhizophora mucronata</name>
    <name type="common">Asiatic mangrove</name>
    <dbReference type="NCBI Taxonomy" id="61149"/>
    <lineage>
        <taxon>Eukaryota</taxon>
        <taxon>Viridiplantae</taxon>
        <taxon>Streptophyta</taxon>
        <taxon>Embryophyta</taxon>
        <taxon>Tracheophyta</taxon>
        <taxon>Spermatophyta</taxon>
        <taxon>Magnoliopsida</taxon>
        <taxon>eudicotyledons</taxon>
        <taxon>Gunneridae</taxon>
        <taxon>Pentapetalae</taxon>
        <taxon>rosids</taxon>
        <taxon>fabids</taxon>
        <taxon>Malpighiales</taxon>
        <taxon>Rhizophoraceae</taxon>
        <taxon>Rhizophora</taxon>
    </lineage>
</organism>
<name>A0A2P2IHI8_RHIMU</name>
<feature type="region of interest" description="Disordered" evidence="1">
    <location>
        <begin position="1"/>
        <end position="34"/>
    </location>
</feature>
<accession>A0A2P2IHI8</accession>
<dbReference type="AlphaFoldDB" id="A0A2P2IHI8"/>
<protein>
    <submittedName>
        <fullName evidence="2">Exocyst complex component 7</fullName>
    </submittedName>
</protein>
<proteinExistence type="predicted"/>
<dbReference type="EMBL" id="GGEC01000202">
    <property type="protein sequence ID" value="MBW80685.1"/>
    <property type="molecule type" value="Transcribed_RNA"/>
</dbReference>
<evidence type="ECO:0000256" key="1">
    <source>
        <dbReference type="SAM" id="MobiDB-lite"/>
    </source>
</evidence>
<sequence length="34" mass="3781">MLTEHLDHLHQTPGKVVSMLTGNQTETSHNLSHS</sequence>
<reference evidence="2" key="1">
    <citation type="submission" date="2018-02" db="EMBL/GenBank/DDBJ databases">
        <title>Rhizophora mucronata_Transcriptome.</title>
        <authorList>
            <person name="Meera S.P."/>
            <person name="Sreeshan A."/>
            <person name="Augustine A."/>
        </authorList>
    </citation>
    <scope>NUCLEOTIDE SEQUENCE</scope>
    <source>
        <tissue evidence="2">Leaf</tissue>
    </source>
</reference>
<feature type="compositionally biased region" description="Polar residues" evidence="1">
    <location>
        <begin position="20"/>
        <end position="34"/>
    </location>
</feature>